<protein>
    <submittedName>
        <fullName evidence="1">Uncharacterized protein</fullName>
    </submittedName>
</protein>
<organism evidence="1 2">
    <name type="scientific">Pleurodeles waltl</name>
    <name type="common">Iberian ribbed newt</name>
    <dbReference type="NCBI Taxonomy" id="8319"/>
    <lineage>
        <taxon>Eukaryota</taxon>
        <taxon>Metazoa</taxon>
        <taxon>Chordata</taxon>
        <taxon>Craniata</taxon>
        <taxon>Vertebrata</taxon>
        <taxon>Euteleostomi</taxon>
        <taxon>Amphibia</taxon>
        <taxon>Batrachia</taxon>
        <taxon>Caudata</taxon>
        <taxon>Salamandroidea</taxon>
        <taxon>Salamandridae</taxon>
        <taxon>Pleurodelinae</taxon>
        <taxon>Pleurodeles</taxon>
    </lineage>
</organism>
<proteinExistence type="predicted"/>
<dbReference type="AlphaFoldDB" id="A0AAV7T6S1"/>
<sequence>MAVRTSGPVSCRGARPVVSGAWGLPLVPGEWYPGSDSDEGPVSGARGQILVPDLSLWYPGSDSAVSVVSVDSLRYPRSVSGGRGQSLMPLWPGSVSGGSLWSSVAVSDSGALGQSVVRGSLIPRVPQSGGVRGVGEECVRWGLIWRP</sequence>
<dbReference type="EMBL" id="JANPWB010000007">
    <property type="protein sequence ID" value="KAJ1172085.1"/>
    <property type="molecule type" value="Genomic_DNA"/>
</dbReference>
<keyword evidence="2" id="KW-1185">Reference proteome</keyword>
<dbReference type="Proteomes" id="UP001066276">
    <property type="component" value="Chromosome 4_1"/>
</dbReference>
<name>A0AAV7T6S1_PLEWA</name>
<accession>A0AAV7T6S1</accession>
<evidence type="ECO:0000313" key="1">
    <source>
        <dbReference type="EMBL" id="KAJ1172085.1"/>
    </source>
</evidence>
<evidence type="ECO:0000313" key="2">
    <source>
        <dbReference type="Proteomes" id="UP001066276"/>
    </source>
</evidence>
<comment type="caution">
    <text evidence="1">The sequence shown here is derived from an EMBL/GenBank/DDBJ whole genome shotgun (WGS) entry which is preliminary data.</text>
</comment>
<gene>
    <name evidence="1" type="ORF">NDU88_003937</name>
</gene>
<reference evidence="1" key="1">
    <citation type="journal article" date="2022" name="bioRxiv">
        <title>Sequencing and chromosome-scale assembly of the giantPleurodeles waltlgenome.</title>
        <authorList>
            <person name="Brown T."/>
            <person name="Elewa A."/>
            <person name="Iarovenko S."/>
            <person name="Subramanian E."/>
            <person name="Araus A.J."/>
            <person name="Petzold A."/>
            <person name="Susuki M."/>
            <person name="Suzuki K.-i.T."/>
            <person name="Hayashi T."/>
            <person name="Toyoda A."/>
            <person name="Oliveira C."/>
            <person name="Osipova E."/>
            <person name="Leigh N.D."/>
            <person name="Simon A."/>
            <person name="Yun M.H."/>
        </authorList>
    </citation>
    <scope>NUCLEOTIDE SEQUENCE</scope>
    <source>
        <strain evidence="1">20211129_DDA</strain>
        <tissue evidence="1">Liver</tissue>
    </source>
</reference>